<dbReference type="AlphaFoldDB" id="A0A4D6KR89"/>
<protein>
    <submittedName>
        <fullName evidence="2">Uncharacterized protein</fullName>
    </submittedName>
</protein>
<accession>A0A4D6KR89</accession>
<proteinExistence type="predicted"/>
<sequence>MEGLGPSPTSGFWPSLEGTGASDFCGSLPEPSPLLFISSSLASKSLYLWAGEVAFCADEAWLAVSPSGTEASSSSNSQSSTWSGSWIYRWLNPLQPSSAPIQPEGEVNQPQPPAAGPWEPIPGPAPIDSPQSLTHSNQEWLSAFFSEEGTTVEQEPGAPEAIPQAPTTKIPIIKTLIIQRMRELYPKGSTKSPYKSFTIPR</sequence>
<dbReference type="Proteomes" id="UP000501690">
    <property type="component" value="Linkage Group LG1"/>
</dbReference>
<feature type="compositionally biased region" description="Pro residues" evidence="1">
    <location>
        <begin position="110"/>
        <end position="127"/>
    </location>
</feature>
<evidence type="ECO:0000256" key="1">
    <source>
        <dbReference type="SAM" id="MobiDB-lite"/>
    </source>
</evidence>
<gene>
    <name evidence="2" type="ORF">DEO72_LG1g2701</name>
</gene>
<dbReference type="EMBL" id="CP039345">
    <property type="protein sequence ID" value="QCD79063.1"/>
    <property type="molecule type" value="Genomic_DNA"/>
</dbReference>
<organism evidence="2 3">
    <name type="scientific">Vigna unguiculata</name>
    <name type="common">Cowpea</name>
    <dbReference type="NCBI Taxonomy" id="3917"/>
    <lineage>
        <taxon>Eukaryota</taxon>
        <taxon>Viridiplantae</taxon>
        <taxon>Streptophyta</taxon>
        <taxon>Embryophyta</taxon>
        <taxon>Tracheophyta</taxon>
        <taxon>Spermatophyta</taxon>
        <taxon>Magnoliopsida</taxon>
        <taxon>eudicotyledons</taxon>
        <taxon>Gunneridae</taxon>
        <taxon>Pentapetalae</taxon>
        <taxon>rosids</taxon>
        <taxon>fabids</taxon>
        <taxon>Fabales</taxon>
        <taxon>Fabaceae</taxon>
        <taxon>Papilionoideae</taxon>
        <taxon>50 kb inversion clade</taxon>
        <taxon>NPAAA clade</taxon>
        <taxon>indigoferoid/millettioid clade</taxon>
        <taxon>Phaseoleae</taxon>
        <taxon>Vigna</taxon>
    </lineage>
</organism>
<evidence type="ECO:0000313" key="3">
    <source>
        <dbReference type="Proteomes" id="UP000501690"/>
    </source>
</evidence>
<evidence type="ECO:0000313" key="2">
    <source>
        <dbReference type="EMBL" id="QCD79063.1"/>
    </source>
</evidence>
<reference evidence="2 3" key="1">
    <citation type="submission" date="2019-04" db="EMBL/GenBank/DDBJ databases">
        <title>An improved genome assembly and genetic linkage map for asparagus bean, Vigna unguiculata ssp. sesquipedialis.</title>
        <authorList>
            <person name="Xia Q."/>
            <person name="Zhang R."/>
            <person name="Dong Y."/>
        </authorList>
    </citation>
    <scope>NUCLEOTIDE SEQUENCE [LARGE SCALE GENOMIC DNA]</scope>
    <source>
        <tissue evidence="2">Leaf</tissue>
    </source>
</reference>
<keyword evidence="3" id="KW-1185">Reference proteome</keyword>
<feature type="region of interest" description="Disordered" evidence="1">
    <location>
        <begin position="98"/>
        <end position="133"/>
    </location>
</feature>
<name>A0A4D6KR89_VIGUN</name>